<reference evidence="1" key="1">
    <citation type="submission" date="2022-07" db="EMBL/GenBank/DDBJ databases">
        <title>Phylogenomic reconstructions and comparative analyses of Kickxellomycotina fungi.</title>
        <authorList>
            <person name="Reynolds N.K."/>
            <person name="Stajich J.E."/>
            <person name="Barry K."/>
            <person name="Grigoriev I.V."/>
            <person name="Crous P."/>
            <person name="Smith M.E."/>
        </authorList>
    </citation>
    <scope>NUCLEOTIDE SEQUENCE</scope>
    <source>
        <strain evidence="1">CBS 102833</strain>
    </source>
</reference>
<name>A0ACC1L8G8_9FUNG</name>
<evidence type="ECO:0000313" key="2">
    <source>
        <dbReference type="Proteomes" id="UP001140096"/>
    </source>
</evidence>
<comment type="caution">
    <text evidence="1">The sequence shown here is derived from an EMBL/GenBank/DDBJ whole genome shotgun (WGS) entry which is preliminary data.</text>
</comment>
<sequence length="716" mass="80396">RFREWFAQPLEKLLAVRPEIAVPGRSSDRVAFNTTSFLQGEEGSAGGTQQAAEAQQAVQKLHTVLRPHILRRLKQDVETQLPDKTEHVVYCHLSKRQRVLYDDFMSRSQTRETLQTGTYLGVMGCLMQLRKVCNHPDLFETRPIVTSWVMAGAPVARYRRTEDLVRRMLAGAGAPKPWEGRAGETAWRVRGLVVTCNELHADAGAWESARRLDATPALLLRGLERARNALDPVLSGDDSCWDEMRLRPYATRYRSVRGYTDLVYHTADVRSGDAWMRMAAQNACRIRGPASRPVYGAGLLRAVHMVRGLRERLGDSGGGSAGLVLDGRERLELYRDTIANYVFATPPVVVANTPSDRESVLPHLRMSGAGTAMLRELMPNILHLRRRVARHTLPVRGLEQRQQIAFPEAFLLQYDCGKLQALDRLLGRLVREGHRALVFTQMTKVLDILEQWLNLHGYRYLRLDGATKVEQRWRLTERFNRDAKWTVFISSTRTGGLGINLTGADTVIFYDSDWNHAMDTQCQDRCHRIGQLREVHIYRLISERTIEEAIWRKQCQKRWLNQVVIQEGRFDPNAPRENHPLQSSADSGAAAVAALGVGDWYDLATAVLTQSASLAEGNPPAGLARPQQPISERDAARVLGAAEDEVDAVALKAAIAEVAQADALDMGDEPDTKLAEEPPADTPPDAAHEPDEHNDDDDGIGHIDDYMFRFLSEDYF</sequence>
<proteinExistence type="predicted"/>
<gene>
    <name evidence="1" type="primary">SWR1</name>
    <name evidence="1" type="ORF">H4S07_004651</name>
</gene>
<protein>
    <submittedName>
        <fullName evidence="1">Swr1 complex component</fullName>
        <ecNumber evidence="1">3.6.4.12</ecNumber>
    </submittedName>
</protein>
<dbReference type="EMBL" id="JANBUP010001955">
    <property type="protein sequence ID" value="KAJ2802608.1"/>
    <property type="molecule type" value="Genomic_DNA"/>
</dbReference>
<organism evidence="1 2">
    <name type="scientific">Coemansia furcata</name>
    <dbReference type="NCBI Taxonomy" id="417177"/>
    <lineage>
        <taxon>Eukaryota</taxon>
        <taxon>Fungi</taxon>
        <taxon>Fungi incertae sedis</taxon>
        <taxon>Zoopagomycota</taxon>
        <taxon>Kickxellomycotina</taxon>
        <taxon>Kickxellomycetes</taxon>
        <taxon>Kickxellales</taxon>
        <taxon>Kickxellaceae</taxon>
        <taxon>Coemansia</taxon>
    </lineage>
</organism>
<evidence type="ECO:0000313" key="1">
    <source>
        <dbReference type="EMBL" id="KAJ2802608.1"/>
    </source>
</evidence>
<keyword evidence="1" id="KW-0378">Hydrolase</keyword>
<dbReference type="EC" id="3.6.4.12" evidence="1"/>
<feature type="non-terminal residue" evidence="1">
    <location>
        <position position="1"/>
    </location>
</feature>
<dbReference type="Proteomes" id="UP001140096">
    <property type="component" value="Unassembled WGS sequence"/>
</dbReference>
<accession>A0ACC1L8G8</accession>
<keyword evidence="2" id="KW-1185">Reference proteome</keyword>